<evidence type="ECO:0000256" key="2">
    <source>
        <dbReference type="SAM" id="MobiDB-lite"/>
    </source>
</evidence>
<gene>
    <name evidence="4" type="ORF">NUM_46760</name>
</gene>
<dbReference type="EMBL" id="BOPO01000091">
    <property type="protein sequence ID" value="GIL29422.1"/>
    <property type="molecule type" value="Genomic_DNA"/>
</dbReference>
<proteinExistence type="predicted"/>
<comment type="caution">
    <text evidence="4">The sequence shown here is derived from an EMBL/GenBank/DDBJ whole genome shotgun (WGS) entry which is preliminary data.</text>
</comment>
<reference evidence="5" key="1">
    <citation type="journal article" date="2021" name="Int. J. Syst. Evol. Microbiol.">
        <title>Actinocatenispora comari sp. nov., an endophytic actinomycete isolated from aerial parts of Comarum salesowianum.</title>
        <authorList>
            <person name="Oyunbileg N."/>
            <person name="Iizaka Y."/>
            <person name="Hamada M."/>
            <person name="Davaapurev B.O."/>
            <person name="Fukumoto A."/>
            <person name="Tsetseg B."/>
            <person name="Kato F."/>
            <person name="Tamura T."/>
            <person name="Batkhuu J."/>
            <person name="Anzai Y."/>
        </authorList>
    </citation>
    <scope>NUCLEOTIDE SEQUENCE [LARGE SCALE GENOMIC DNA]</scope>
    <source>
        <strain evidence="5">NUM-2625</strain>
    </source>
</reference>
<dbReference type="PRINTS" id="PR00040">
    <property type="entry name" value="HTHMERR"/>
</dbReference>
<feature type="region of interest" description="Disordered" evidence="2">
    <location>
        <begin position="112"/>
        <end position="136"/>
    </location>
</feature>
<dbReference type="PROSITE" id="PS50937">
    <property type="entry name" value="HTH_MERR_2"/>
    <property type="match status" value="1"/>
</dbReference>
<dbReference type="PANTHER" id="PTHR30204">
    <property type="entry name" value="REDOX-CYCLING DRUG-SENSING TRANSCRIPTIONAL ACTIVATOR SOXR"/>
    <property type="match status" value="1"/>
</dbReference>
<keyword evidence="1" id="KW-0238">DNA-binding</keyword>
<accession>A0A8J4ELM5</accession>
<dbReference type="GO" id="GO:0003700">
    <property type="term" value="F:DNA-binding transcription factor activity"/>
    <property type="evidence" value="ECO:0007669"/>
    <property type="project" value="InterPro"/>
</dbReference>
<protein>
    <submittedName>
        <fullName evidence="4">Transcriptional regulator</fullName>
    </submittedName>
</protein>
<dbReference type="Pfam" id="PF13411">
    <property type="entry name" value="MerR_1"/>
    <property type="match status" value="1"/>
</dbReference>
<dbReference type="Proteomes" id="UP000614996">
    <property type="component" value="Unassembled WGS sequence"/>
</dbReference>
<evidence type="ECO:0000313" key="4">
    <source>
        <dbReference type="EMBL" id="GIL29422.1"/>
    </source>
</evidence>
<dbReference type="AlphaFoldDB" id="A0A8J4ELM5"/>
<dbReference type="Gene3D" id="1.10.1660.10">
    <property type="match status" value="1"/>
</dbReference>
<evidence type="ECO:0000259" key="3">
    <source>
        <dbReference type="PROSITE" id="PS50937"/>
    </source>
</evidence>
<evidence type="ECO:0000256" key="1">
    <source>
        <dbReference type="ARBA" id="ARBA00023125"/>
    </source>
</evidence>
<dbReference type="GO" id="GO:0003677">
    <property type="term" value="F:DNA binding"/>
    <property type="evidence" value="ECO:0007669"/>
    <property type="project" value="UniProtKB-KW"/>
</dbReference>
<sequence length="136" mass="14315">MQIGDAARAVGVSARSLRYYEDQGLIVPGRRSNGYRDYCRSTIDRAAAVRSLLAVGLPVRLIGDVLAGPHPPAGGVPAAEHLAAARAYRDRIGARVRLLRAQQDSLDEYLRRASAPAAAAQPRASASRSGGSPAGR</sequence>
<dbReference type="SUPFAM" id="SSF46955">
    <property type="entry name" value="Putative DNA-binding domain"/>
    <property type="match status" value="1"/>
</dbReference>
<dbReference type="RefSeq" id="WP_207127102.1">
    <property type="nucleotide sequence ID" value="NZ_BOPO01000091.1"/>
</dbReference>
<feature type="domain" description="HTH merR-type" evidence="3">
    <location>
        <begin position="1"/>
        <end position="68"/>
    </location>
</feature>
<dbReference type="InterPro" id="IPR009061">
    <property type="entry name" value="DNA-bd_dom_put_sf"/>
</dbReference>
<dbReference type="InterPro" id="IPR047057">
    <property type="entry name" value="MerR_fam"/>
</dbReference>
<name>A0A8J4ELM5_9ACTN</name>
<evidence type="ECO:0000313" key="5">
    <source>
        <dbReference type="Proteomes" id="UP000614996"/>
    </source>
</evidence>
<organism evidence="4 5">
    <name type="scientific">Actinocatenispora comari</name>
    <dbReference type="NCBI Taxonomy" id="2807577"/>
    <lineage>
        <taxon>Bacteria</taxon>
        <taxon>Bacillati</taxon>
        <taxon>Actinomycetota</taxon>
        <taxon>Actinomycetes</taxon>
        <taxon>Micromonosporales</taxon>
        <taxon>Micromonosporaceae</taxon>
        <taxon>Actinocatenispora</taxon>
    </lineage>
</organism>
<dbReference type="PANTHER" id="PTHR30204:SF93">
    <property type="entry name" value="HTH MERR-TYPE DOMAIN-CONTAINING PROTEIN"/>
    <property type="match status" value="1"/>
</dbReference>
<keyword evidence="5" id="KW-1185">Reference proteome</keyword>
<dbReference type="PROSITE" id="PS00552">
    <property type="entry name" value="HTH_MERR_1"/>
    <property type="match status" value="1"/>
</dbReference>
<dbReference type="SMART" id="SM00422">
    <property type="entry name" value="HTH_MERR"/>
    <property type="match status" value="1"/>
</dbReference>
<dbReference type="InterPro" id="IPR000551">
    <property type="entry name" value="MerR-type_HTH_dom"/>
</dbReference>